<dbReference type="EMBL" id="VNWL01000024">
    <property type="protein sequence ID" value="TXK01764.1"/>
    <property type="molecule type" value="Genomic_DNA"/>
</dbReference>
<dbReference type="GO" id="GO:1990281">
    <property type="term" value="C:efflux pump complex"/>
    <property type="evidence" value="ECO:0007669"/>
    <property type="project" value="TreeGrafter"/>
</dbReference>
<reference evidence="8 10" key="2">
    <citation type="submission" date="2019-07" db="EMBL/GenBank/DDBJ databases">
        <title>Draft genome of two Muricauda strains isolated from deep sea.</title>
        <authorList>
            <person name="Sun C."/>
        </authorList>
    </citation>
    <scope>NUCLEOTIDE SEQUENCE [LARGE SCALE GENOMIC DNA]</scope>
    <source>
        <strain evidence="8 10">NH166</strain>
    </source>
</reference>
<dbReference type="EMBL" id="QXFJ01000025">
    <property type="protein sequence ID" value="RIV70167.1"/>
    <property type="molecule type" value="Genomic_DNA"/>
</dbReference>
<dbReference type="AlphaFoldDB" id="A0A418N780"/>
<dbReference type="Pfam" id="PF25967">
    <property type="entry name" value="RND-MFP_C"/>
    <property type="match status" value="1"/>
</dbReference>
<dbReference type="InterPro" id="IPR058792">
    <property type="entry name" value="Beta-barrel_RND_2"/>
</dbReference>
<dbReference type="PANTHER" id="PTHR30469">
    <property type="entry name" value="MULTIDRUG RESISTANCE PROTEIN MDTA"/>
    <property type="match status" value="1"/>
</dbReference>
<dbReference type="Pfam" id="PF25917">
    <property type="entry name" value="BSH_RND"/>
    <property type="match status" value="1"/>
</dbReference>
<dbReference type="Gene3D" id="1.10.287.470">
    <property type="entry name" value="Helix hairpin bin"/>
    <property type="match status" value="1"/>
</dbReference>
<dbReference type="Gene3D" id="2.40.420.20">
    <property type="match status" value="1"/>
</dbReference>
<dbReference type="InterPro" id="IPR058625">
    <property type="entry name" value="MdtA-like_BSH"/>
</dbReference>
<comment type="caution">
    <text evidence="7">The sequence shown here is derived from an EMBL/GenBank/DDBJ whole genome shotgun (WGS) entry which is preliminary data.</text>
</comment>
<proteinExistence type="inferred from homology"/>
<dbReference type="InterPro" id="IPR006143">
    <property type="entry name" value="RND_pump_MFP"/>
</dbReference>
<dbReference type="Gene3D" id="2.40.30.170">
    <property type="match status" value="1"/>
</dbReference>
<evidence type="ECO:0000259" key="5">
    <source>
        <dbReference type="Pfam" id="PF25954"/>
    </source>
</evidence>
<dbReference type="Proteomes" id="UP000321528">
    <property type="component" value="Unassembled WGS sequence"/>
</dbReference>
<keyword evidence="10" id="KW-1185">Reference proteome</keyword>
<dbReference type="Proteomes" id="UP000284189">
    <property type="component" value="Unassembled WGS sequence"/>
</dbReference>
<reference evidence="7 9" key="1">
    <citation type="submission" date="2018-08" db="EMBL/GenBank/DDBJ databases">
        <title>Proposal of Muricauda 72 sp.nov. and Muricauda NH166 sp.nov., isolated from seawater.</title>
        <authorList>
            <person name="Cheng H."/>
            <person name="Wu Y.-H."/>
            <person name="Guo L.-L."/>
            <person name="Xu X.-W."/>
        </authorList>
    </citation>
    <scope>NUCLEOTIDE SEQUENCE [LARGE SCALE GENOMIC DNA]</scope>
    <source>
        <strain evidence="7 9">NH166</strain>
    </source>
</reference>
<feature type="domain" description="Multidrug resistance protein MdtA-like barrel-sandwich hybrid" evidence="4">
    <location>
        <begin position="64"/>
        <end position="184"/>
    </location>
</feature>
<dbReference type="Pfam" id="PF25954">
    <property type="entry name" value="Beta-barrel_RND_2"/>
    <property type="match status" value="1"/>
</dbReference>
<accession>A0A418N780</accession>
<dbReference type="SUPFAM" id="SSF111369">
    <property type="entry name" value="HlyD-like secretion proteins"/>
    <property type="match status" value="1"/>
</dbReference>
<evidence type="ECO:0000256" key="3">
    <source>
        <dbReference type="ARBA" id="ARBA00022448"/>
    </source>
</evidence>
<dbReference type="NCBIfam" id="TIGR01730">
    <property type="entry name" value="RND_mfp"/>
    <property type="match status" value="1"/>
</dbReference>
<evidence type="ECO:0000313" key="7">
    <source>
        <dbReference type="EMBL" id="RIV70167.1"/>
    </source>
</evidence>
<evidence type="ECO:0000256" key="1">
    <source>
        <dbReference type="ARBA" id="ARBA00004196"/>
    </source>
</evidence>
<evidence type="ECO:0000256" key="2">
    <source>
        <dbReference type="ARBA" id="ARBA00009477"/>
    </source>
</evidence>
<dbReference type="InterPro" id="IPR058627">
    <property type="entry name" value="MdtA-like_C"/>
</dbReference>
<evidence type="ECO:0000313" key="9">
    <source>
        <dbReference type="Proteomes" id="UP000284189"/>
    </source>
</evidence>
<feature type="domain" description="CusB-like beta-barrel" evidence="5">
    <location>
        <begin position="198"/>
        <end position="270"/>
    </location>
</feature>
<evidence type="ECO:0000313" key="8">
    <source>
        <dbReference type="EMBL" id="TXK01764.1"/>
    </source>
</evidence>
<evidence type="ECO:0000313" key="10">
    <source>
        <dbReference type="Proteomes" id="UP000321528"/>
    </source>
</evidence>
<gene>
    <name evidence="7" type="ORF">D2U88_11140</name>
    <name evidence="8" type="ORF">FQ019_11045</name>
</gene>
<dbReference type="GO" id="GO:0015562">
    <property type="term" value="F:efflux transmembrane transporter activity"/>
    <property type="evidence" value="ECO:0007669"/>
    <property type="project" value="TreeGrafter"/>
</dbReference>
<evidence type="ECO:0000259" key="6">
    <source>
        <dbReference type="Pfam" id="PF25967"/>
    </source>
</evidence>
<protein>
    <submittedName>
        <fullName evidence="7">Efflux RND transporter periplasmic adaptor subunit</fullName>
    </submittedName>
</protein>
<sequence length="350" mass="38716">MMKSNFVLISYVVLTLTFTGCGDKIETREAEPIKVKVTTISGENSQQRYRAIGYSGIINPSKSITLSFQVSGTVERVPVAMGSFVIKGTLLAEIDETTYRNQYQAQAAQAELAKENYLRTKEVFEKGSIAEIKMIEARSNYQQAKSSADATYQNIKHTKIFAPVSGYIGEKMLEAGDLASPGKPVLKLLQIDVVKASVPIPDEEINNYKKGDPARVTIEALDDEEFMGVVDEVSIQTAQDNPTYTAKINIDNPDRRIKPGMSCSIVLNNERKESTMTFIVPVEAVYADEKGNQFVYLADNEANNAYRQQIKTGKLYNNGIAVTEGLKDGDLLITSGYHKLTDKTPIQIIK</sequence>
<comment type="similarity">
    <text evidence="2">Belongs to the membrane fusion protein (MFP) (TC 8.A.1) family.</text>
</comment>
<dbReference type="PROSITE" id="PS51257">
    <property type="entry name" value="PROKAR_LIPOPROTEIN"/>
    <property type="match status" value="1"/>
</dbReference>
<dbReference type="PANTHER" id="PTHR30469:SF20">
    <property type="entry name" value="EFFLUX RND TRANSPORTER PERIPLASMIC ADAPTOR SUBUNIT"/>
    <property type="match status" value="1"/>
</dbReference>
<dbReference type="Gene3D" id="2.40.50.100">
    <property type="match status" value="1"/>
</dbReference>
<organism evidence="7 9">
    <name type="scientific">Flagellimonas aequoris</name>
    <dbReference type="NCBI Taxonomy" id="2306997"/>
    <lineage>
        <taxon>Bacteria</taxon>
        <taxon>Pseudomonadati</taxon>
        <taxon>Bacteroidota</taxon>
        <taxon>Flavobacteriia</taxon>
        <taxon>Flavobacteriales</taxon>
        <taxon>Flavobacteriaceae</taxon>
        <taxon>Flagellimonas</taxon>
    </lineage>
</organism>
<dbReference type="OrthoDB" id="9806939at2"/>
<comment type="subcellular location">
    <subcellularLocation>
        <location evidence="1">Cell envelope</location>
    </subcellularLocation>
</comment>
<feature type="domain" description="Multidrug resistance protein MdtA-like C-terminal permuted SH3" evidence="6">
    <location>
        <begin position="279"/>
        <end position="337"/>
    </location>
</feature>
<keyword evidence="3" id="KW-0813">Transport</keyword>
<name>A0A418N780_9FLAO</name>
<evidence type="ECO:0000259" key="4">
    <source>
        <dbReference type="Pfam" id="PF25917"/>
    </source>
</evidence>